<evidence type="ECO:0000256" key="5">
    <source>
        <dbReference type="ARBA" id="ARBA00022750"/>
    </source>
</evidence>
<dbReference type="NCBIfam" id="TIGR00077">
    <property type="entry name" value="lspA"/>
    <property type="match status" value="1"/>
</dbReference>
<reference evidence="12 13" key="1">
    <citation type="journal article" date="2016" name="Nat. Commun.">
        <title>Thousands of microbial genomes shed light on interconnected biogeochemical processes in an aquifer system.</title>
        <authorList>
            <person name="Anantharaman K."/>
            <person name="Brown C.T."/>
            <person name="Hug L.A."/>
            <person name="Sharon I."/>
            <person name="Castelle C.J."/>
            <person name="Probst A.J."/>
            <person name="Thomas B.C."/>
            <person name="Singh A."/>
            <person name="Wilkins M.J."/>
            <person name="Karaoz U."/>
            <person name="Brodie E.L."/>
            <person name="Williams K.H."/>
            <person name="Hubbard S.S."/>
            <person name="Banfield J.F."/>
        </authorList>
    </citation>
    <scope>NUCLEOTIDE SEQUENCE [LARGE SCALE GENOMIC DNA]</scope>
</reference>
<comment type="caution">
    <text evidence="9">Lacks conserved residue(s) required for the propagation of feature annotation.</text>
</comment>
<evidence type="ECO:0000256" key="11">
    <source>
        <dbReference type="RuleBase" id="RU004181"/>
    </source>
</evidence>
<keyword evidence="2 9" id="KW-1003">Cell membrane</keyword>
<sequence length="152" mass="16427">MFYIVATLIAVIDQITKAIVRSVMPIGESLPLIPGVLYLTHIANSGAAFGILQNNRVIFFIAAAVVISLIFYFQRSLGRNNRAINFCLGLVMGGAIGNLIDRVTIGAVTDFIDFRFWPVFNVADSAIVIGAVFLGIIVLGLAKEERVETGQP</sequence>
<proteinExistence type="inferred from homology"/>
<evidence type="ECO:0000256" key="4">
    <source>
        <dbReference type="ARBA" id="ARBA00022692"/>
    </source>
</evidence>
<feature type="transmembrane region" description="Helical" evidence="9">
    <location>
        <begin position="57"/>
        <end position="74"/>
    </location>
</feature>
<dbReference type="Proteomes" id="UP000178086">
    <property type="component" value="Unassembled WGS sequence"/>
</dbReference>
<evidence type="ECO:0000256" key="10">
    <source>
        <dbReference type="RuleBase" id="RU000594"/>
    </source>
</evidence>
<dbReference type="PANTHER" id="PTHR33695">
    <property type="entry name" value="LIPOPROTEIN SIGNAL PEPTIDASE"/>
    <property type="match status" value="1"/>
</dbReference>
<accession>A0A1F2UQG5</accession>
<evidence type="ECO:0000256" key="6">
    <source>
        <dbReference type="ARBA" id="ARBA00022801"/>
    </source>
</evidence>
<evidence type="ECO:0000256" key="7">
    <source>
        <dbReference type="ARBA" id="ARBA00022989"/>
    </source>
</evidence>
<dbReference type="PRINTS" id="PR00781">
    <property type="entry name" value="LIPOSIGPTASE"/>
</dbReference>
<dbReference type="GO" id="GO:0004190">
    <property type="term" value="F:aspartic-type endopeptidase activity"/>
    <property type="evidence" value="ECO:0007669"/>
    <property type="project" value="UniProtKB-UniRule"/>
</dbReference>
<evidence type="ECO:0000256" key="8">
    <source>
        <dbReference type="ARBA" id="ARBA00023136"/>
    </source>
</evidence>
<comment type="catalytic activity">
    <reaction evidence="9 10">
        <text>Release of signal peptides from bacterial membrane prolipoproteins. Hydrolyzes -Xaa-Yaa-Zaa-|-(S,diacylglyceryl)Cys-, in which Xaa is hydrophobic (preferably Leu), and Yaa (Ala or Ser) and Zaa (Gly or Ala) have small, neutral side chains.</text>
        <dbReference type="EC" id="3.4.23.36"/>
    </reaction>
</comment>
<dbReference type="HAMAP" id="MF_00161">
    <property type="entry name" value="LspA"/>
    <property type="match status" value="1"/>
</dbReference>
<dbReference type="EMBL" id="MELI01000070">
    <property type="protein sequence ID" value="OFW33315.1"/>
    <property type="molecule type" value="Genomic_DNA"/>
</dbReference>
<protein>
    <recommendedName>
        <fullName evidence="9">Lipoprotein signal peptidase</fullName>
        <ecNumber evidence="9">3.4.23.36</ecNumber>
    </recommendedName>
    <alternativeName>
        <fullName evidence="9">Prolipoprotein signal peptidase</fullName>
    </alternativeName>
    <alternativeName>
        <fullName evidence="9">Signal peptidase II</fullName>
        <shortName evidence="9">SPase II</shortName>
    </alternativeName>
</protein>
<dbReference type="GO" id="GO:0005886">
    <property type="term" value="C:plasma membrane"/>
    <property type="evidence" value="ECO:0007669"/>
    <property type="project" value="UniProtKB-SubCell"/>
</dbReference>
<dbReference type="GO" id="GO:0006508">
    <property type="term" value="P:proteolysis"/>
    <property type="evidence" value="ECO:0007669"/>
    <property type="project" value="UniProtKB-KW"/>
</dbReference>
<feature type="transmembrane region" description="Helical" evidence="9">
    <location>
        <begin position="120"/>
        <end position="142"/>
    </location>
</feature>
<evidence type="ECO:0000256" key="2">
    <source>
        <dbReference type="ARBA" id="ARBA00022475"/>
    </source>
</evidence>
<dbReference type="Pfam" id="PF01252">
    <property type="entry name" value="Peptidase_A8"/>
    <property type="match status" value="1"/>
</dbReference>
<comment type="function">
    <text evidence="9 10">This protein specifically catalyzes the removal of signal peptides from prolipoproteins.</text>
</comment>
<comment type="subcellular location">
    <subcellularLocation>
        <location evidence="9">Cell membrane</location>
        <topology evidence="9">Multi-pass membrane protein</topology>
    </subcellularLocation>
</comment>
<keyword evidence="6 9" id="KW-0378">Hydrolase</keyword>
<keyword evidence="7 9" id="KW-1133">Transmembrane helix</keyword>
<dbReference type="UniPathway" id="UPA00665"/>
<dbReference type="EC" id="3.4.23.36" evidence="9"/>
<evidence type="ECO:0000256" key="9">
    <source>
        <dbReference type="HAMAP-Rule" id="MF_00161"/>
    </source>
</evidence>
<comment type="caution">
    <text evidence="12">The sequence shown here is derived from an EMBL/GenBank/DDBJ whole genome shotgun (WGS) entry which is preliminary data.</text>
</comment>
<feature type="active site" evidence="9">
    <location>
        <position position="110"/>
    </location>
</feature>
<dbReference type="PROSITE" id="PS00855">
    <property type="entry name" value="SPASE_II"/>
    <property type="match status" value="1"/>
</dbReference>
<evidence type="ECO:0000313" key="13">
    <source>
        <dbReference type="Proteomes" id="UP000178086"/>
    </source>
</evidence>
<feature type="transmembrane region" description="Helical" evidence="9">
    <location>
        <begin position="83"/>
        <end position="100"/>
    </location>
</feature>
<keyword evidence="8 9" id="KW-0472">Membrane</keyword>
<gene>
    <name evidence="9" type="primary">lspA</name>
    <name evidence="12" type="ORF">A2074_06980</name>
</gene>
<keyword evidence="5 9" id="KW-0064">Aspartyl protease</keyword>
<evidence type="ECO:0000313" key="12">
    <source>
        <dbReference type="EMBL" id="OFW33315.1"/>
    </source>
</evidence>
<feature type="active site" evidence="9">
    <location>
        <position position="124"/>
    </location>
</feature>
<comment type="pathway">
    <text evidence="9">Protein modification; lipoprotein biosynthesis (signal peptide cleavage).</text>
</comment>
<dbReference type="AlphaFoldDB" id="A0A1F2UQG5"/>
<dbReference type="InterPro" id="IPR001872">
    <property type="entry name" value="Peptidase_A8"/>
</dbReference>
<keyword evidence="4 9" id="KW-0812">Transmembrane</keyword>
<evidence type="ECO:0000256" key="1">
    <source>
        <dbReference type="ARBA" id="ARBA00006139"/>
    </source>
</evidence>
<keyword evidence="3 9" id="KW-0645">Protease</keyword>
<organism evidence="12 13">
    <name type="scientific">Candidatus Aquicultor primus</name>
    <dbReference type="NCBI Taxonomy" id="1797195"/>
    <lineage>
        <taxon>Bacteria</taxon>
        <taxon>Bacillati</taxon>
        <taxon>Actinomycetota</taxon>
        <taxon>Candidatus Aquicultoria</taxon>
        <taxon>Candidatus Aquicultorales</taxon>
        <taxon>Candidatus Aquicultoraceae</taxon>
        <taxon>Candidatus Aquicultor</taxon>
    </lineage>
</organism>
<name>A0A1F2UQG5_9ACTN</name>
<evidence type="ECO:0000256" key="3">
    <source>
        <dbReference type="ARBA" id="ARBA00022670"/>
    </source>
</evidence>
<comment type="similarity">
    <text evidence="1 9 11">Belongs to the peptidase A8 family.</text>
</comment>
<dbReference type="PANTHER" id="PTHR33695:SF1">
    <property type="entry name" value="LIPOPROTEIN SIGNAL PEPTIDASE"/>
    <property type="match status" value="1"/>
</dbReference>